<keyword evidence="8" id="KW-1185">Reference proteome</keyword>
<gene>
    <name evidence="7" type="ORF">V6984_05680</name>
</gene>
<dbReference type="Pfam" id="PF03899">
    <property type="entry name" value="ATP-synt_I"/>
    <property type="match status" value="1"/>
</dbReference>
<feature type="transmembrane region" description="Helical" evidence="6">
    <location>
        <begin position="12"/>
        <end position="31"/>
    </location>
</feature>
<reference evidence="7 8" key="1">
    <citation type="submission" date="2024-02" db="EMBL/GenBank/DDBJ databases">
        <title>Bacterial strain from lacustrine sediment.</title>
        <authorList>
            <person name="Petit C."/>
            <person name="Fadhlaoui K."/>
        </authorList>
    </citation>
    <scope>NUCLEOTIDE SEQUENCE [LARGE SCALE GENOMIC DNA]</scope>
    <source>
        <strain evidence="7 8">IPX-CK</strain>
    </source>
</reference>
<protein>
    <recommendedName>
        <fullName evidence="9">ATP synthase I subunit</fullName>
    </recommendedName>
</protein>
<evidence type="ECO:0008006" key="9">
    <source>
        <dbReference type="Google" id="ProtNLM"/>
    </source>
</evidence>
<keyword evidence="5 6" id="KW-0472">Membrane</keyword>
<evidence type="ECO:0000256" key="3">
    <source>
        <dbReference type="ARBA" id="ARBA00022692"/>
    </source>
</evidence>
<dbReference type="EMBL" id="CP146256">
    <property type="protein sequence ID" value="XAH75247.1"/>
    <property type="molecule type" value="Genomic_DNA"/>
</dbReference>
<accession>A0ABZ3F030</accession>
<dbReference type="Proteomes" id="UP001451571">
    <property type="component" value="Chromosome"/>
</dbReference>
<evidence type="ECO:0000256" key="4">
    <source>
        <dbReference type="ARBA" id="ARBA00022989"/>
    </source>
</evidence>
<keyword evidence="4 6" id="KW-1133">Transmembrane helix</keyword>
<proteinExistence type="predicted"/>
<evidence type="ECO:0000256" key="2">
    <source>
        <dbReference type="ARBA" id="ARBA00022475"/>
    </source>
</evidence>
<keyword evidence="2" id="KW-1003">Cell membrane</keyword>
<dbReference type="InterPro" id="IPR005598">
    <property type="entry name" value="ATP_synth_I"/>
</dbReference>
<keyword evidence="3 6" id="KW-0812">Transmembrane</keyword>
<evidence type="ECO:0000256" key="6">
    <source>
        <dbReference type="SAM" id="Phobius"/>
    </source>
</evidence>
<sequence>MTLQEKLKQEIISMAFCVTGLSFILISFYIIMDKCNLSVMMGMVIGGAASIGNFILNVYTVQHSVKFDKQKASRIILLSKVIRMFLMGFIAYYILLVPLLHDFTGILALFFPQITRAFLYLIKTED</sequence>
<organism evidence="7 8">
    <name type="scientific">Kineothrix sedimenti</name>
    <dbReference type="NCBI Taxonomy" id="3123317"/>
    <lineage>
        <taxon>Bacteria</taxon>
        <taxon>Bacillati</taxon>
        <taxon>Bacillota</taxon>
        <taxon>Clostridia</taxon>
        <taxon>Lachnospirales</taxon>
        <taxon>Lachnospiraceae</taxon>
        <taxon>Kineothrix</taxon>
    </lineage>
</organism>
<feature type="transmembrane region" description="Helical" evidence="6">
    <location>
        <begin position="81"/>
        <end position="100"/>
    </location>
</feature>
<evidence type="ECO:0000313" key="7">
    <source>
        <dbReference type="EMBL" id="XAH75247.1"/>
    </source>
</evidence>
<name>A0ABZ3F030_9FIRM</name>
<evidence type="ECO:0000256" key="1">
    <source>
        <dbReference type="ARBA" id="ARBA00004651"/>
    </source>
</evidence>
<evidence type="ECO:0000313" key="8">
    <source>
        <dbReference type="Proteomes" id="UP001451571"/>
    </source>
</evidence>
<dbReference type="RefSeq" id="WP_342758810.1">
    <property type="nucleotide sequence ID" value="NZ_CP146256.1"/>
</dbReference>
<feature type="transmembrane region" description="Helical" evidence="6">
    <location>
        <begin position="37"/>
        <end position="60"/>
    </location>
</feature>
<comment type="subcellular location">
    <subcellularLocation>
        <location evidence="1">Cell membrane</location>
        <topology evidence="1">Multi-pass membrane protein</topology>
    </subcellularLocation>
</comment>
<evidence type="ECO:0000256" key="5">
    <source>
        <dbReference type="ARBA" id="ARBA00023136"/>
    </source>
</evidence>